<feature type="transmembrane region" description="Helical" evidence="1">
    <location>
        <begin position="135"/>
        <end position="155"/>
    </location>
</feature>
<evidence type="ECO:0000313" key="3">
    <source>
        <dbReference type="EMBL" id="MFD1150618.1"/>
    </source>
</evidence>
<keyword evidence="1" id="KW-1133">Transmembrane helix</keyword>
<dbReference type="InterPro" id="IPR044049">
    <property type="entry name" value="EccD_transm"/>
</dbReference>
<keyword evidence="1" id="KW-0472">Membrane</keyword>
<dbReference type="RefSeq" id="WP_380726856.1">
    <property type="nucleotide sequence ID" value="NZ_JBHTLK010000170.1"/>
</dbReference>
<evidence type="ECO:0000259" key="2">
    <source>
        <dbReference type="Pfam" id="PF19053"/>
    </source>
</evidence>
<proteinExistence type="predicted"/>
<keyword evidence="1" id="KW-0812">Transmembrane</keyword>
<sequence>MNTTGLVRVTIAAPHRRVDLALPEHSSVAEVLPGLIRHAGEPPGDDCWLLRVPDGTALEPGRTLAAHRVRDGEVLHLAHRTTEWPELEYDDLVDVIASGLGRTWGPRHTRLAGLVAGDALVLLGLVPLARLGSPWWSWGVAAVLLLAGVVLARAFGDTGAGAAVAVPALPFAGLGAVLLLGTDHGLGAPHVLSACSAVLVAAVVAFLGVADHAVCITGATTASLLGTAGAWLAFLDALDGVEAAAVVAGGVLVFSPPARARCARARGGRPPPA</sequence>
<organism evidence="3 4">
    <name type="scientific">Saccharothrix hoggarensis</name>
    <dbReference type="NCBI Taxonomy" id="913853"/>
    <lineage>
        <taxon>Bacteria</taxon>
        <taxon>Bacillati</taxon>
        <taxon>Actinomycetota</taxon>
        <taxon>Actinomycetes</taxon>
        <taxon>Pseudonocardiales</taxon>
        <taxon>Pseudonocardiaceae</taxon>
        <taxon>Saccharothrix</taxon>
    </lineage>
</organism>
<feature type="transmembrane region" description="Helical" evidence="1">
    <location>
        <begin position="187"/>
        <end position="207"/>
    </location>
</feature>
<protein>
    <submittedName>
        <fullName evidence="3">EsaB/YukD family protein</fullName>
    </submittedName>
</protein>
<comment type="caution">
    <text evidence="3">The sequence shown here is derived from an EMBL/GenBank/DDBJ whole genome shotgun (WGS) entry which is preliminary data.</text>
</comment>
<dbReference type="InterPro" id="IPR024962">
    <property type="entry name" value="YukD-like"/>
</dbReference>
<feature type="non-terminal residue" evidence="3">
    <location>
        <position position="273"/>
    </location>
</feature>
<evidence type="ECO:0000313" key="4">
    <source>
        <dbReference type="Proteomes" id="UP001597168"/>
    </source>
</evidence>
<feature type="transmembrane region" description="Helical" evidence="1">
    <location>
        <begin position="111"/>
        <end position="129"/>
    </location>
</feature>
<dbReference type="Pfam" id="PF19053">
    <property type="entry name" value="EccD"/>
    <property type="match status" value="1"/>
</dbReference>
<feature type="domain" description="EccD-like transmembrane" evidence="2">
    <location>
        <begin position="109"/>
        <end position="256"/>
    </location>
</feature>
<name>A0ABW3R0M7_9PSEU</name>
<dbReference type="Gene3D" id="3.10.20.90">
    <property type="entry name" value="Phosphatidylinositol 3-kinase Catalytic Subunit, Chain A, domain 1"/>
    <property type="match status" value="1"/>
</dbReference>
<dbReference type="EMBL" id="JBHTLK010000170">
    <property type="protein sequence ID" value="MFD1150618.1"/>
    <property type="molecule type" value="Genomic_DNA"/>
</dbReference>
<dbReference type="Pfam" id="PF08817">
    <property type="entry name" value="YukD"/>
    <property type="match status" value="1"/>
</dbReference>
<feature type="transmembrane region" description="Helical" evidence="1">
    <location>
        <begin position="162"/>
        <end position="181"/>
    </location>
</feature>
<accession>A0ABW3R0M7</accession>
<gene>
    <name evidence="3" type="ORF">ACFQ3T_26095</name>
</gene>
<reference evidence="4" key="1">
    <citation type="journal article" date="2019" name="Int. J. Syst. Evol. Microbiol.">
        <title>The Global Catalogue of Microorganisms (GCM) 10K type strain sequencing project: providing services to taxonomists for standard genome sequencing and annotation.</title>
        <authorList>
            <consortium name="The Broad Institute Genomics Platform"/>
            <consortium name="The Broad Institute Genome Sequencing Center for Infectious Disease"/>
            <person name="Wu L."/>
            <person name="Ma J."/>
        </authorList>
    </citation>
    <scope>NUCLEOTIDE SEQUENCE [LARGE SCALE GENOMIC DNA]</scope>
    <source>
        <strain evidence="4">CCUG 60214</strain>
    </source>
</reference>
<evidence type="ECO:0000256" key="1">
    <source>
        <dbReference type="SAM" id="Phobius"/>
    </source>
</evidence>
<keyword evidence="4" id="KW-1185">Reference proteome</keyword>
<feature type="transmembrane region" description="Helical" evidence="1">
    <location>
        <begin position="214"/>
        <end position="234"/>
    </location>
</feature>
<feature type="transmembrane region" description="Helical" evidence="1">
    <location>
        <begin position="240"/>
        <end position="258"/>
    </location>
</feature>
<dbReference type="Proteomes" id="UP001597168">
    <property type="component" value="Unassembled WGS sequence"/>
</dbReference>